<feature type="transmembrane region" description="Helical" evidence="1">
    <location>
        <begin position="338"/>
        <end position="356"/>
    </location>
</feature>
<protein>
    <recommendedName>
        <fullName evidence="4">Oligosaccharide repeat unit polymerase</fullName>
    </recommendedName>
</protein>
<comment type="caution">
    <text evidence="2">The sequence shown here is derived from an EMBL/GenBank/DDBJ whole genome shotgun (WGS) entry which is preliminary data.</text>
</comment>
<dbReference type="Proteomes" id="UP001595476">
    <property type="component" value="Unassembled WGS sequence"/>
</dbReference>
<feature type="transmembrane region" description="Helical" evidence="1">
    <location>
        <begin position="82"/>
        <end position="103"/>
    </location>
</feature>
<organism evidence="2 3">
    <name type="scientific">Litoribrevibacter euphylliae</name>
    <dbReference type="NCBI Taxonomy" id="1834034"/>
    <lineage>
        <taxon>Bacteria</taxon>
        <taxon>Pseudomonadati</taxon>
        <taxon>Pseudomonadota</taxon>
        <taxon>Gammaproteobacteria</taxon>
        <taxon>Oceanospirillales</taxon>
        <taxon>Oceanospirillaceae</taxon>
        <taxon>Litoribrevibacter</taxon>
    </lineage>
</organism>
<feature type="transmembrane region" description="Helical" evidence="1">
    <location>
        <begin position="33"/>
        <end position="51"/>
    </location>
</feature>
<evidence type="ECO:0000313" key="2">
    <source>
        <dbReference type="EMBL" id="MFC3150300.1"/>
    </source>
</evidence>
<gene>
    <name evidence="2" type="ORF">ACFOEK_04625</name>
</gene>
<evidence type="ECO:0000256" key="1">
    <source>
        <dbReference type="SAM" id="Phobius"/>
    </source>
</evidence>
<feature type="transmembrane region" description="Helical" evidence="1">
    <location>
        <begin position="368"/>
        <end position="385"/>
    </location>
</feature>
<reference evidence="3" key="1">
    <citation type="journal article" date="2019" name="Int. J. Syst. Evol. Microbiol.">
        <title>The Global Catalogue of Microorganisms (GCM) 10K type strain sequencing project: providing services to taxonomists for standard genome sequencing and annotation.</title>
        <authorList>
            <consortium name="The Broad Institute Genomics Platform"/>
            <consortium name="The Broad Institute Genome Sequencing Center for Infectious Disease"/>
            <person name="Wu L."/>
            <person name="Ma J."/>
        </authorList>
    </citation>
    <scope>NUCLEOTIDE SEQUENCE [LARGE SCALE GENOMIC DNA]</scope>
    <source>
        <strain evidence="3">KCTC 52438</strain>
    </source>
</reference>
<evidence type="ECO:0000313" key="3">
    <source>
        <dbReference type="Proteomes" id="UP001595476"/>
    </source>
</evidence>
<name>A0ABV7H910_9GAMM</name>
<sequence>MKITLAAVLVILLSSMETTPLLSILTLGGGNTLQFVYVFFLLVFFLLIKSSVRIPDRLIFIIFLFGVIELLGQIAMGVPFSASPMIILTVLSITYFKSVGFGYEEYGRILYKYTDILVIINFLCLSLAVIDFDTFSHAPTALHDEAIYRKLDVDGEVRFKSIGFSNFLPGSEVAFNLIGVEFMPTGLSAEPHVFFSLILVGFSFRLYFQGFSSGISILFSFLYLFSLSSTVSFSNLVAIMLSLFFIFMIKLRPLVLKKFVFYCAVVLSLGALYSLSSTMSQFSDLSSFQSGGIGISENLSNRSGYQSILAFFRIFTPSLEFGFITYGPSLANSYQVDSVFFVNFILYWLILFFLLVLPSYRLITYRGAVNHFLVFPVYYLFVYSLKNVSLVLFYPYIFSLVILFYYYTFRFTPHGQ</sequence>
<accession>A0ABV7H910</accession>
<dbReference type="RefSeq" id="WP_386716850.1">
    <property type="nucleotide sequence ID" value="NZ_JBHRSZ010000002.1"/>
</dbReference>
<dbReference type="EMBL" id="JBHRSZ010000002">
    <property type="protein sequence ID" value="MFC3150300.1"/>
    <property type="molecule type" value="Genomic_DNA"/>
</dbReference>
<keyword evidence="1" id="KW-0472">Membrane</keyword>
<proteinExistence type="predicted"/>
<feature type="transmembrane region" description="Helical" evidence="1">
    <location>
        <begin position="308"/>
        <end position="326"/>
    </location>
</feature>
<keyword evidence="1" id="KW-0812">Transmembrane</keyword>
<feature type="transmembrane region" description="Helical" evidence="1">
    <location>
        <begin position="58"/>
        <end position="76"/>
    </location>
</feature>
<feature type="transmembrane region" description="Helical" evidence="1">
    <location>
        <begin position="110"/>
        <end position="130"/>
    </location>
</feature>
<feature type="transmembrane region" description="Helical" evidence="1">
    <location>
        <begin position="259"/>
        <end position="276"/>
    </location>
</feature>
<keyword evidence="3" id="KW-1185">Reference proteome</keyword>
<keyword evidence="1" id="KW-1133">Transmembrane helix</keyword>
<evidence type="ECO:0008006" key="4">
    <source>
        <dbReference type="Google" id="ProtNLM"/>
    </source>
</evidence>
<feature type="transmembrane region" description="Helical" evidence="1">
    <location>
        <begin position="220"/>
        <end position="247"/>
    </location>
</feature>
<feature type="transmembrane region" description="Helical" evidence="1">
    <location>
        <begin position="391"/>
        <end position="409"/>
    </location>
</feature>